<dbReference type="EMBL" id="FOOQ01000001">
    <property type="protein sequence ID" value="SFF77979.1"/>
    <property type="molecule type" value="Genomic_DNA"/>
</dbReference>
<dbReference type="Pfam" id="PF01882">
    <property type="entry name" value="DUF58"/>
    <property type="match status" value="1"/>
</dbReference>
<evidence type="ECO:0000259" key="2">
    <source>
        <dbReference type="Pfam" id="PF24346"/>
    </source>
</evidence>
<dbReference type="InterPro" id="IPR002881">
    <property type="entry name" value="DUF58"/>
</dbReference>
<dbReference type="InterPro" id="IPR013783">
    <property type="entry name" value="Ig-like_fold"/>
</dbReference>
<keyword evidence="4" id="KW-1185">Reference proteome</keyword>
<dbReference type="AlphaFoldDB" id="A0A1I2LHN9"/>
<dbReference type="Gene3D" id="2.60.40.10">
    <property type="entry name" value="Immunoglobulins"/>
    <property type="match status" value="1"/>
</dbReference>
<sequence length="421" mass="45262">MTAVRRTHRWRGVVAIALLASAVGVFATRPLVLLAGAVGAGFAAYPWLRSPPSVELDVTRSLTPTDPAAGDDVTVTVRVRNVGDSTLSDLRIVDGVPPMLTVSNGTPRHAAFLRPGSTTEFEYDVEAAHGRHQFDPATVVARDITGSTEVETSVSADAAIECAAAVPEVPLREQTTLGSGRVLTPDGGSGIEFHKTREYNTGDPMSRIDWKRRAKTGELTTIEFREERPASVLLCLDARACAYRAASEDEPNAVACSREAISQLLTAVGNGRDAVGLAAVGRELCWHRPGRGTDHLADARQLLASHRTFSTVPPAVDADWSPSGQFDELRRRLGDQTQVFLFSPLTDEEVASFALELENSRTAVTVVCPDVTTAETPGSRFAAVEREERVRRLRGGGVTVVPWSPSEPLGPELLRAKERGL</sequence>
<dbReference type="PANTHER" id="PTHR33608:SF6">
    <property type="entry name" value="BLL2464 PROTEIN"/>
    <property type="match status" value="1"/>
</dbReference>
<feature type="domain" description="DUF7507" evidence="2">
    <location>
        <begin position="52"/>
        <end position="122"/>
    </location>
</feature>
<dbReference type="Proteomes" id="UP000198876">
    <property type="component" value="Unassembled WGS sequence"/>
</dbReference>
<proteinExistence type="predicted"/>
<dbReference type="RefSeq" id="WP_092887298.1">
    <property type="nucleotide sequence ID" value="NZ_FOOQ01000001.1"/>
</dbReference>
<name>A0A1I2LHN9_9EURY</name>
<gene>
    <name evidence="3" type="ORF">SAMN04488063_0256</name>
</gene>
<dbReference type="InterPro" id="IPR055354">
    <property type="entry name" value="DUF7507"/>
</dbReference>
<accession>A0A1I2LHN9</accession>
<protein>
    <submittedName>
        <fullName evidence="3">Conserved repeat domain-containing protein</fullName>
    </submittedName>
</protein>
<dbReference type="PANTHER" id="PTHR33608">
    <property type="entry name" value="BLL2464 PROTEIN"/>
    <property type="match status" value="1"/>
</dbReference>
<reference evidence="4" key="1">
    <citation type="submission" date="2016-10" db="EMBL/GenBank/DDBJ databases">
        <authorList>
            <person name="Varghese N."/>
            <person name="Submissions S."/>
        </authorList>
    </citation>
    <scope>NUCLEOTIDE SEQUENCE [LARGE SCALE GENOMIC DNA]</scope>
    <source>
        <strain evidence="4">CGMCC 1.7739</strain>
    </source>
</reference>
<evidence type="ECO:0000313" key="4">
    <source>
        <dbReference type="Proteomes" id="UP000198876"/>
    </source>
</evidence>
<organism evidence="3 4">
    <name type="scientific">Halopelagius inordinatus</name>
    <dbReference type="NCBI Taxonomy" id="553467"/>
    <lineage>
        <taxon>Archaea</taxon>
        <taxon>Methanobacteriati</taxon>
        <taxon>Methanobacteriota</taxon>
        <taxon>Stenosarchaea group</taxon>
        <taxon>Halobacteria</taxon>
        <taxon>Halobacteriales</taxon>
        <taxon>Haloferacaceae</taxon>
    </lineage>
</organism>
<dbReference type="STRING" id="553467.SAMN04488063_0256"/>
<feature type="domain" description="DUF58" evidence="1">
    <location>
        <begin position="196"/>
        <end position="367"/>
    </location>
</feature>
<evidence type="ECO:0000259" key="1">
    <source>
        <dbReference type="Pfam" id="PF01882"/>
    </source>
</evidence>
<dbReference type="Pfam" id="PF24346">
    <property type="entry name" value="DUF7507"/>
    <property type="match status" value="1"/>
</dbReference>
<evidence type="ECO:0000313" key="3">
    <source>
        <dbReference type="EMBL" id="SFF77979.1"/>
    </source>
</evidence>
<dbReference type="OrthoDB" id="31512at2157"/>